<name>H1D1B2_9FIRM</name>
<reference evidence="2 3" key="1">
    <citation type="submission" date="2011-11" db="EMBL/GenBank/DDBJ databases">
        <title>The Genome Sequence of Dialister succinatiphilus YIT 11850.</title>
        <authorList>
            <consortium name="The Broad Institute Genome Sequencing Platform"/>
            <person name="Earl A."/>
            <person name="Ward D."/>
            <person name="Feldgarden M."/>
            <person name="Gevers D."/>
            <person name="Morotomi M."/>
            <person name="Young S.K."/>
            <person name="Zeng Q."/>
            <person name="Gargeya S."/>
            <person name="Fitzgerald M."/>
            <person name="Haas B."/>
            <person name="Abouelleil A."/>
            <person name="Alvarado L."/>
            <person name="Arachchi H.M."/>
            <person name="Berlin A."/>
            <person name="Brown A."/>
            <person name="Chapman S.B."/>
            <person name="Dunbar C."/>
            <person name="Gearin G."/>
            <person name="Goldberg J."/>
            <person name="Griggs A."/>
            <person name="Gujja S."/>
            <person name="Heiman D."/>
            <person name="Howarth C."/>
            <person name="Lui A."/>
            <person name="MacDonald P.J.P."/>
            <person name="Montmayeur A."/>
            <person name="Murphy C."/>
            <person name="Neiman D."/>
            <person name="Pearson M."/>
            <person name="Priest M."/>
            <person name="Roberts A."/>
            <person name="Saif S."/>
            <person name="Shea T."/>
            <person name="Sisk P."/>
            <person name="Stolte C."/>
            <person name="Sykes S."/>
            <person name="Wortman J."/>
            <person name="Nusbaum C."/>
            <person name="Birren B."/>
        </authorList>
    </citation>
    <scope>NUCLEOTIDE SEQUENCE [LARGE SCALE GENOMIC DNA]</scope>
    <source>
        <strain evidence="2 3">YIT 11850</strain>
    </source>
</reference>
<feature type="compositionally biased region" description="Basic and acidic residues" evidence="1">
    <location>
        <begin position="102"/>
        <end position="130"/>
    </location>
</feature>
<evidence type="ECO:0008006" key="4">
    <source>
        <dbReference type="Google" id="ProtNLM"/>
    </source>
</evidence>
<gene>
    <name evidence="2" type="ORF">HMPREF9453_01400</name>
</gene>
<dbReference type="HOGENOM" id="CLU_1110050_0_0_9"/>
<dbReference type="STRING" id="742743.HMPREF9453_01400"/>
<accession>H1D1B2</accession>
<sequence>MIVEILLALLGLVILLLLLPFSYSLSFEKWKLEIRISLLLGLISKRKTFSLHDEEASAEGEDSEKALEELDAALDALEARVKGREESSAEGNPIEKAAPLEMGKEEKRKEVPFSEKKSFREEEISNSGEKKGPSYLSQICFALENGLAERFLESLSLLIAHGFPRTLEFKGGLGLGDPMPTGVLCGMVYSFLPKAAEEIRWNYVDKECTLTGKSEGRLIPLYVLYILIKLALSKPAREFWHFRQGGNDNG</sequence>
<organism evidence="2 3">
    <name type="scientific">Dialister succinatiphilus YIT 11850</name>
    <dbReference type="NCBI Taxonomy" id="742743"/>
    <lineage>
        <taxon>Bacteria</taxon>
        <taxon>Bacillati</taxon>
        <taxon>Bacillota</taxon>
        <taxon>Negativicutes</taxon>
        <taxon>Veillonellales</taxon>
        <taxon>Veillonellaceae</taxon>
        <taxon>Dialister</taxon>
    </lineage>
</organism>
<proteinExistence type="predicted"/>
<evidence type="ECO:0000256" key="1">
    <source>
        <dbReference type="SAM" id="MobiDB-lite"/>
    </source>
</evidence>
<dbReference type="Proteomes" id="UP000003277">
    <property type="component" value="Unassembled WGS sequence"/>
</dbReference>
<protein>
    <recommendedName>
        <fullName evidence="4">DUF2953 domain-containing protein</fullName>
    </recommendedName>
</protein>
<evidence type="ECO:0000313" key="3">
    <source>
        <dbReference type="Proteomes" id="UP000003277"/>
    </source>
</evidence>
<dbReference type="EMBL" id="ADLT01000045">
    <property type="protein sequence ID" value="EHO62808.1"/>
    <property type="molecule type" value="Genomic_DNA"/>
</dbReference>
<feature type="region of interest" description="Disordered" evidence="1">
    <location>
        <begin position="82"/>
        <end position="130"/>
    </location>
</feature>
<dbReference type="AlphaFoldDB" id="H1D1B2"/>
<comment type="caution">
    <text evidence="2">The sequence shown here is derived from an EMBL/GenBank/DDBJ whole genome shotgun (WGS) entry which is preliminary data.</text>
</comment>
<keyword evidence="3" id="KW-1185">Reference proteome</keyword>
<dbReference type="PATRIC" id="fig|742743.3.peg.1427"/>
<evidence type="ECO:0000313" key="2">
    <source>
        <dbReference type="EMBL" id="EHO62808.1"/>
    </source>
</evidence>
<dbReference type="eggNOG" id="ENOG5033FHJ">
    <property type="taxonomic scope" value="Bacteria"/>
</dbReference>